<dbReference type="AlphaFoldDB" id="A0A0A9C6K7"/>
<reference evidence="1" key="2">
    <citation type="journal article" date="2015" name="Data Brief">
        <title>Shoot transcriptome of the giant reed, Arundo donax.</title>
        <authorList>
            <person name="Barrero R.A."/>
            <person name="Guerrero F.D."/>
            <person name="Moolhuijzen P."/>
            <person name="Goolsby J.A."/>
            <person name="Tidwell J."/>
            <person name="Bellgard S.E."/>
            <person name="Bellgard M.I."/>
        </authorList>
    </citation>
    <scope>NUCLEOTIDE SEQUENCE</scope>
    <source>
        <tissue evidence="1">Shoot tissue taken approximately 20 cm above the soil surface</tissue>
    </source>
</reference>
<accession>A0A0A9C6K7</accession>
<evidence type="ECO:0000313" key="1">
    <source>
        <dbReference type="EMBL" id="JAD67122.1"/>
    </source>
</evidence>
<sequence>MCLADVRCTVSWAALINCYCCRICFSSPVVSVSTECNKGFTIQAPAFSSSELLDLSIWSQG</sequence>
<name>A0A0A9C6K7_ARUDO</name>
<dbReference type="EMBL" id="GBRH01230773">
    <property type="protein sequence ID" value="JAD67122.1"/>
    <property type="molecule type" value="Transcribed_RNA"/>
</dbReference>
<reference evidence="1" key="1">
    <citation type="submission" date="2014-09" db="EMBL/GenBank/DDBJ databases">
        <authorList>
            <person name="Magalhaes I.L.F."/>
            <person name="Oliveira U."/>
            <person name="Santos F.R."/>
            <person name="Vidigal T.H.D.A."/>
            <person name="Brescovit A.D."/>
            <person name="Santos A.J."/>
        </authorList>
    </citation>
    <scope>NUCLEOTIDE SEQUENCE</scope>
    <source>
        <tissue evidence="1">Shoot tissue taken approximately 20 cm above the soil surface</tissue>
    </source>
</reference>
<organism evidence="1">
    <name type="scientific">Arundo donax</name>
    <name type="common">Giant reed</name>
    <name type="synonym">Donax arundinaceus</name>
    <dbReference type="NCBI Taxonomy" id="35708"/>
    <lineage>
        <taxon>Eukaryota</taxon>
        <taxon>Viridiplantae</taxon>
        <taxon>Streptophyta</taxon>
        <taxon>Embryophyta</taxon>
        <taxon>Tracheophyta</taxon>
        <taxon>Spermatophyta</taxon>
        <taxon>Magnoliopsida</taxon>
        <taxon>Liliopsida</taxon>
        <taxon>Poales</taxon>
        <taxon>Poaceae</taxon>
        <taxon>PACMAD clade</taxon>
        <taxon>Arundinoideae</taxon>
        <taxon>Arundineae</taxon>
        <taxon>Arundo</taxon>
    </lineage>
</organism>
<proteinExistence type="predicted"/>
<protein>
    <submittedName>
        <fullName evidence="1">Uncharacterized protein</fullName>
    </submittedName>
</protein>